<dbReference type="Proteomes" id="UP000218288">
    <property type="component" value="Chromosome"/>
</dbReference>
<evidence type="ECO:0000256" key="1">
    <source>
        <dbReference type="ARBA" id="ARBA00000085"/>
    </source>
</evidence>
<gene>
    <name evidence="8" type="ORF">MPPM_1149</name>
</gene>
<dbReference type="FunFam" id="3.30.450.20:FF:000099">
    <property type="entry name" value="Sensory box sensor histidine kinase"/>
    <property type="match status" value="1"/>
</dbReference>
<dbReference type="SMART" id="SM00086">
    <property type="entry name" value="PAC"/>
    <property type="match status" value="1"/>
</dbReference>
<organism evidence="8 9">
    <name type="scientific">Methylorubrum populi</name>
    <dbReference type="NCBI Taxonomy" id="223967"/>
    <lineage>
        <taxon>Bacteria</taxon>
        <taxon>Pseudomonadati</taxon>
        <taxon>Pseudomonadota</taxon>
        <taxon>Alphaproteobacteria</taxon>
        <taxon>Hyphomicrobiales</taxon>
        <taxon>Methylobacteriaceae</taxon>
        <taxon>Methylorubrum</taxon>
    </lineage>
</organism>
<dbReference type="InterPro" id="IPR036097">
    <property type="entry name" value="HisK_dim/P_sf"/>
</dbReference>
<dbReference type="InterPro" id="IPR003594">
    <property type="entry name" value="HATPase_dom"/>
</dbReference>
<keyword evidence="3 4" id="KW-0597">Phosphoprotein</keyword>
<feature type="domain" description="PAC" evidence="7">
    <location>
        <begin position="401"/>
        <end position="457"/>
    </location>
</feature>
<dbReference type="InterPro" id="IPR003661">
    <property type="entry name" value="HisK_dim/P_dom"/>
</dbReference>
<dbReference type="SMART" id="SM00448">
    <property type="entry name" value="REC"/>
    <property type="match status" value="1"/>
</dbReference>
<accession>A0A160PBP5</accession>
<dbReference type="InterPro" id="IPR004358">
    <property type="entry name" value="Sig_transdc_His_kin-like_C"/>
</dbReference>
<protein>
    <recommendedName>
        <fullName evidence="2">histidine kinase</fullName>
        <ecNumber evidence="2">2.7.13.3</ecNumber>
    </recommendedName>
</protein>
<dbReference type="SUPFAM" id="SSF47384">
    <property type="entry name" value="Homodimeric domain of signal transducing histidine kinase"/>
    <property type="match status" value="1"/>
</dbReference>
<dbReference type="CDD" id="cd00130">
    <property type="entry name" value="PAS"/>
    <property type="match status" value="2"/>
</dbReference>
<dbReference type="Pfam" id="PF00072">
    <property type="entry name" value="Response_reg"/>
    <property type="match status" value="1"/>
</dbReference>
<dbReference type="InterPro" id="IPR000014">
    <property type="entry name" value="PAS"/>
</dbReference>
<dbReference type="SMART" id="SM00387">
    <property type="entry name" value="HATPase_c"/>
    <property type="match status" value="1"/>
</dbReference>
<dbReference type="InterPro" id="IPR036890">
    <property type="entry name" value="HATPase_C_sf"/>
</dbReference>
<evidence type="ECO:0000313" key="9">
    <source>
        <dbReference type="Proteomes" id="UP000218288"/>
    </source>
</evidence>
<dbReference type="PROSITE" id="PS50110">
    <property type="entry name" value="RESPONSE_REGULATORY"/>
    <property type="match status" value="1"/>
</dbReference>
<dbReference type="Pfam" id="PF02518">
    <property type="entry name" value="HATPase_c"/>
    <property type="match status" value="1"/>
</dbReference>
<dbReference type="SMART" id="SM00091">
    <property type="entry name" value="PAS"/>
    <property type="match status" value="3"/>
</dbReference>
<dbReference type="SUPFAM" id="SSF55874">
    <property type="entry name" value="ATPase domain of HSP90 chaperone/DNA topoisomerase II/histidine kinase"/>
    <property type="match status" value="1"/>
</dbReference>
<dbReference type="Gene3D" id="3.30.565.10">
    <property type="entry name" value="Histidine kinase-like ATPase, C-terminal domain"/>
    <property type="match status" value="1"/>
</dbReference>
<dbReference type="PROSITE" id="PS50113">
    <property type="entry name" value="PAC"/>
    <property type="match status" value="2"/>
</dbReference>
<dbReference type="PANTHER" id="PTHR43065:SF49">
    <property type="entry name" value="HISTIDINE KINASE"/>
    <property type="match status" value="1"/>
</dbReference>
<dbReference type="InterPro" id="IPR013656">
    <property type="entry name" value="PAS_4"/>
</dbReference>
<dbReference type="EC" id="2.7.13.3" evidence="2"/>
<dbReference type="PANTHER" id="PTHR43065">
    <property type="entry name" value="SENSOR HISTIDINE KINASE"/>
    <property type="match status" value="1"/>
</dbReference>
<evidence type="ECO:0000313" key="8">
    <source>
        <dbReference type="EMBL" id="BAU89754.1"/>
    </source>
</evidence>
<dbReference type="Gene3D" id="1.10.287.130">
    <property type="match status" value="1"/>
</dbReference>
<evidence type="ECO:0000259" key="7">
    <source>
        <dbReference type="PROSITE" id="PS50113"/>
    </source>
</evidence>
<dbReference type="PROSITE" id="PS50109">
    <property type="entry name" value="HIS_KIN"/>
    <property type="match status" value="1"/>
</dbReference>
<dbReference type="InterPro" id="IPR013655">
    <property type="entry name" value="PAS_fold_3"/>
</dbReference>
<dbReference type="InterPro" id="IPR001610">
    <property type="entry name" value="PAC"/>
</dbReference>
<dbReference type="GO" id="GO:0000155">
    <property type="term" value="F:phosphorelay sensor kinase activity"/>
    <property type="evidence" value="ECO:0007669"/>
    <property type="project" value="InterPro"/>
</dbReference>
<dbReference type="Pfam" id="PF00512">
    <property type="entry name" value="HisKA"/>
    <property type="match status" value="1"/>
</dbReference>
<sequence>MGLRGSMFGRRASRIMDDALDDTLGDAFAFLPPGGRTGAEIRARDWSATPIGPPERWPQSLRSALSLMLSCPTAMFLAWGPDLLCFYNDAYRPILGYRLATALGQPFREVWASIWDEIGPLVDATLAGESQTLTDVMLDLSREGRPEQGWWSFTYSPAYDEAGAVSGLFCVTAESTDRVLGERRLRESEDHYRHTVELNPQVPWTCDPAGNVTSYSNRWLELTGQAPGEPNGSGWAKSLHPDDVPWTMTVFANCLASGEPVDVDYRIRIARTGAYRWMRARARPRRDADGAIIRWYGVVEDIHDRKLAEERLQEMNATLERRVADALAQRKLWADVFETTDALVAALDRDYRVLAVNRAYADEFESIYGVRPAVGDDLLDLLGDHADQRAAAQAVWSRALSGEEFTLVEAFGDSERRRPSYELRFTTLRDSAGQAIGAFQYAQDVTERLRSQAQLARAEEALRHAQKMEAVGQLTGGVAHDFNNLLTIIRSSIEFLRRPNLPEERRNRYLEAVSDTVDRAAKLTSQLLSFARRQPLKPEVFDLGERLRSVADMMNAVTGTRIHIAMEVPEAPCHVRVDPSQFETALVNLAVNARDAVAGEGTLTLRLGCGAALPSIRGHAGAAGPFAAISVTDDGTGIAPEHLTRIFEPFYTTKAVGKGTGLGLSQVIGFAKQSGGDIDVASEPGNGTTFTLYLPQVDAPEPAAKPGEDAAEFQAEGRALCVLVVEDNLDVGRFCTQLLEDLGHSIVWAHDAETALVEFEKVPFRFDAVFSDVVMPGMGGVELARRLKAGHPNLPIILTTGYSDVLAQDDAHGFDLVRKPYSAEQVARALRGVPNRRPRPGPA</sequence>
<comment type="catalytic activity">
    <reaction evidence="1">
        <text>ATP + protein L-histidine = ADP + protein N-phospho-L-histidine.</text>
        <dbReference type="EC" id="2.7.13.3"/>
    </reaction>
</comment>
<feature type="domain" description="Response regulatory" evidence="6">
    <location>
        <begin position="721"/>
        <end position="834"/>
    </location>
</feature>
<keyword evidence="8" id="KW-0808">Transferase</keyword>
<dbReference type="EMBL" id="AP014809">
    <property type="protein sequence ID" value="BAU89754.1"/>
    <property type="molecule type" value="Genomic_DNA"/>
</dbReference>
<evidence type="ECO:0000259" key="5">
    <source>
        <dbReference type="PROSITE" id="PS50109"/>
    </source>
</evidence>
<keyword evidence="8" id="KW-0418">Kinase</keyword>
<feature type="modified residue" description="4-aspartylphosphate" evidence="4">
    <location>
        <position position="772"/>
    </location>
</feature>
<evidence type="ECO:0000256" key="3">
    <source>
        <dbReference type="ARBA" id="ARBA00022553"/>
    </source>
</evidence>
<dbReference type="InterPro" id="IPR011006">
    <property type="entry name" value="CheY-like_superfamily"/>
</dbReference>
<proteinExistence type="predicted"/>
<dbReference type="NCBIfam" id="TIGR00229">
    <property type="entry name" value="sensory_box"/>
    <property type="match status" value="1"/>
</dbReference>
<dbReference type="InterPro" id="IPR001789">
    <property type="entry name" value="Sig_transdc_resp-reg_receiver"/>
</dbReference>
<dbReference type="CDD" id="cd00082">
    <property type="entry name" value="HisKA"/>
    <property type="match status" value="1"/>
</dbReference>
<dbReference type="InterPro" id="IPR000700">
    <property type="entry name" value="PAS-assoc_C"/>
</dbReference>
<dbReference type="SMART" id="SM00388">
    <property type="entry name" value="HisKA"/>
    <property type="match status" value="1"/>
</dbReference>
<dbReference type="AlphaFoldDB" id="A0A160PBP5"/>
<dbReference type="Pfam" id="PF08447">
    <property type="entry name" value="PAS_3"/>
    <property type="match status" value="1"/>
</dbReference>
<dbReference type="Pfam" id="PF08448">
    <property type="entry name" value="PAS_4"/>
    <property type="match status" value="2"/>
</dbReference>
<feature type="domain" description="PAC" evidence="7">
    <location>
        <begin position="261"/>
        <end position="314"/>
    </location>
</feature>
<reference evidence="8 9" key="1">
    <citation type="journal article" date="2016" name="Genome Announc.">
        <title>Complete Genome Sequence of Methylobacterium populi P-1M, Isolated from Pink-Pigmented Household Biofilm.</title>
        <authorList>
            <person name="Morohoshi T."/>
            <person name="Ikeda T."/>
        </authorList>
    </citation>
    <scope>NUCLEOTIDE SEQUENCE [LARGE SCALE GENOMIC DNA]</scope>
    <source>
        <strain evidence="8 9">P-1M</strain>
    </source>
</reference>
<evidence type="ECO:0000256" key="2">
    <source>
        <dbReference type="ARBA" id="ARBA00012438"/>
    </source>
</evidence>
<dbReference type="PRINTS" id="PR00344">
    <property type="entry name" value="BCTRLSENSOR"/>
</dbReference>
<dbReference type="InterPro" id="IPR005467">
    <property type="entry name" value="His_kinase_dom"/>
</dbReference>
<dbReference type="Gene3D" id="3.30.450.20">
    <property type="entry name" value="PAS domain"/>
    <property type="match status" value="3"/>
</dbReference>
<evidence type="ECO:0000259" key="6">
    <source>
        <dbReference type="PROSITE" id="PS50110"/>
    </source>
</evidence>
<dbReference type="Gene3D" id="3.40.50.2300">
    <property type="match status" value="1"/>
</dbReference>
<feature type="domain" description="Histidine kinase" evidence="5">
    <location>
        <begin position="477"/>
        <end position="698"/>
    </location>
</feature>
<evidence type="ECO:0000256" key="4">
    <source>
        <dbReference type="PROSITE-ProRule" id="PRU00169"/>
    </source>
</evidence>
<name>A0A160PBP5_9HYPH</name>
<dbReference type="SUPFAM" id="SSF55785">
    <property type="entry name" value="PYP-like sensor domain (PAS domain)"/>
    <property type="match status" value="3"/>
</dbReference>
<dbReference type="SUPFAM" id="SSF52172">
    <property type="entry name" value="CheY-like"/>
    <property type="match status" value="1"/>
</dbReference>
<dbReference type="InterPro" id="IPR035965">
    <property type="entry name" value="PAS-like_dom_sf"/>
</dbReference>